<dbReference type="InterPro" id="IPR055951">
    <property type="entry name" value="DUF7529"/>
</dbReference>
<accession>A0A0D6JSP5</accession>
<protein>
    <submittedName>
        <fullName evidence="2">Uncharacterized protein</fullName>
    </submittedName>
</protein>
<reference evidence="3" key="1">
    <citation type="submission" date="2015-03" db="EMBL/GenBank/DDBJ databases">
        <authorList>
            <person name="Urmite Genomes"/>
        </authorList>
    </citation>
    <scope>NUCLEOTIDE SEQUENCE [LARGE SCALE GENOMIC DNA]</scope>
    <source>
        <strain evidence="3">Arc-Hr</strain>
    </source>
</reference>
<organism evidence="2 3">
    <name type="scientific">Haloferax massiliensis</name>
    <dbReference type="NCBI Taxonomy" id="1476858"/>
    <lineage>
        <taxon>Archaea</taxon>
        <taxon>Methanobacteriati</taxon>
        <taxon>Methanobacteriota</taxon>
        <taxon>Stenosarchaea group</taxon>
        <taxon>Halobacteria</taxon>
        <taxon>Halobacteriales</taxon>
        <taxon>Haloferacaceae</taxon>
        <taxon>Haloferax</taxon>
    </lineage>
</organism>
<evidence type="ECO:0000313" key="2">
    <source>
        <dbReference type="EMBL" id="CQR50892.1"/>
    </source>
</evidence>
<dbReference type="Proteomes" id="UP000198902">
    <property type="component" value="Unassembled WGS sequence"/>
</dbReference>
<evidence type="ECO:0000313" key="3">
    <source>
        <dbReference type="Proteomes" id="UP000198902"/>
    </source>
</evidence>
<dbReference type="RefSeq" id="WP_089779195.1">
    <property type="nucleotide sequence ID" value="NZ_CABLRR010000002.1"/>
</dbReference>
<name>A0A0D6JSP5_9EURY</name>
<keyword evidence="3" id="KW-1185">Reference proteome</keyword>
<dbReference type="EMBL" id="CSTE01000002">
    <property type="protein sequence ID" value="CQR50892.1"/>
    <property type="molecule type" value="Genomic_DNA"/>
</dbReference>
<dbReference type="AlphaFoldDB" id="A0A0D6JSP5"/>
<gene>
    <name evidence="2" type="ORF">BN996_02377</name>
</gene>
<feature type="region of interest" description="Disordered" evidence="1">
    <location>
        <begin position="150"/>
        <end position="169"/>
    </location>
</feature>
<evidence type="ECO:0000256" key="1">
    <source>
        <dbReference type="SAM" id="MobiDB-lite"/>
    </source>
</evidence>
<proteinExistence type="predicted"/>
<feature type="compositionally biased region" description="Acidic residues" evidence="1">
    <location>
        <begin position="160"/>
        <end position="169"/>
    </location>
</feature>
<dbReference type="OrthoDB" id="325206at2157"/>
<dbReference type="Pfam" id="PF24373">
    <property type="entry name" value="DUF7529"/>
    <property type="match status" value="1"/>
</dbReference>
<sequence>MEEHPLSDESGTWETVVEECEALADDYRERDWTVVVALPGDVVPVPGTGDEVVEHVGLDVVVGDDVYPDLEAAVEGATFDEYEAFRAVSGGLVYLALVVRATDDEVAVCLPLYYRLAESERMFSLLDGGETMRTKVHPLDPDKGVEFVHEDPDPLLPPDWDVDLSDEFA</sequence>